<dbReference type="PANTHER" id="PTHR34154">
    <property type="entry name" value="ALKALI-SENSITIVE LINKAGE PROTEIN 1"/>
    <property type="match status" value="1"/>
</dbReference>
<keyword evidence="4" id="KW-1185">Reference proteome</keyword>
<sequence length="270" mass="30927">MRAIKSICSTLGVHFVAATTFPTTTTSAISVEQSSFMKRGLPYNDPSTWFQSFKDSKGSWAYNWDSATESTFPDELEFIAMLWGNSPHHTRRWFENVNIAISHGSQHILAFNEPDICRVEGSCLSPEYAAKAYLTYIQPFKGTVYLGTPAVSNGENGIPWLKAFFQICENCHFDFLPVHWYDSATKEEYFKLYMKEMHDTFKLPLWITEFNGSGPEYEQHIFLREVIQWSDSQDYIARYAWFWAIPDYQNGASVLPDGSPSSLGKLYMSA</sequence>
<protein>
    <recommendedName>
        <fullName evidence="2">Asl1-like glycosyl hydrolase catalytic domain-containing protein</fullName>
    </recommendedName>
</protein>
<dbReference type="Pfam" id="PF11790">
    <property type="entry name" value="Glyco_hydro_cc"/>
    <property type="match status" value="1"/>
</dbReference>
<dbReference type="OrthoDB" id="5985073at2759"/>
<dbReference type="Gene3D" id="3.20.20.80">
    <property type="entry name" value="Glycosidases"/>
    <property type="match status" value="1"/>
</dbReference>
<proteinExistence type="predicted"/>
<evidence type="ECO:0000256" key="1">
    <source>
        <dbReference type="SAM" id="SignalP"/>
    </source>
</evidence>
<dbReference type="SUPFAM" id="SSF51445">
    <property type="entry name" value="(Trans)glycosidases"/>
    <property type="match status" value="1"/>
</dbReference>
<dbReference type="AlphaFoldDB" id="A0A1E1K3H2"/>
<dbReference type="InterPro" id="IPR053183">
    <property type="entry name" value="ASL1"/>
</dbReference>
<feature type="domain" description="Asl1-like glycosyl hydrolase catalytic" evidence="2">
    <location>
        <begin position="41"/>
        <end position="267"/>
    </location>
</feature>
<evidence type="ECO:0000259" key="2">
    <source>
        <dbReference type="Pfam" id="PF11790"/>
    </source>
</evidence>
<evidence type="ECO:0000313" key="3">
    <source>
        <dbReference type="EMBL" id="CZS92420.1"/>
    </source>
</evidence>
<keyword evidence="1" id="KW-0732">Signal</keyword>
<dbReference type="EMBL" id="FJUX01000012">
    <property type="protein sequence ID" value="CZS92420.1"/>
    <property type="molecule type" value="Genomic_DNA"/>
</dbReference>
<dbReference type="InterPro" id="IPR024655">
    <property type="entry name" value="Asl1_glyco_hydro_catalytic"/>
</dbReference>
<feature type="chain" id="PRO_5009445528" description="Asl1-like glycosyl hydrolase catalytic domain-containing protein" evidence="1">
    <location>
        <begin position="19"/>
        <end position="270"/>
    </location>
</feature>
<accession>A0A1E1K3H2</accession>
<gene>
    <name evidence="3" type="ORF">RAG0_02894</name>
</gene>
<dbReference type="InterPro" id="IPR017853">
    <property type="entry name" value="GH"/>
</dbReference>
<dbReference type="PANTHER" id="PTHR34154:SF10">
    <property type="entry name" value="ASL1-LIKE GLYCOSYL HYDROLASE CATALYTIC DOMAIN-CONTAINING PROTEIN"/>
    <property type="match status" value="1"/>
</dbReference>
<dbReference type="Proteomes" id="UP000178912">
    <property type="component" value="Unassembled WGS sequence"/>
</dbReference>
<reference evidence="4" key="1">
    <citation type="submission" date="2016-03" db="EMBL/GenBank/DDBJ databases">
        <authorList>
            <person name="Guldener U."/>
        </authorList>
    </citation>
    <scope>NUCLEOTIDE SEQUENCE [LARGE SCALE GENOMIC DNA]</scope>
    <source>
        <strain evidence="4">04CH-RAC-A.6.1</strain>
    </source>
</reference>
<evidence type="ECO:0000313" key="4">
    <source>
        <dbReference type="Proteomes" id="UP000178912"/>
    </source>
</evidence>
<organism evidence="3 4">
    <name type="scientific">Rhynchosporium agropyri</name>
    <dbReference type="NCBI Taxonomy" id="914238"/>
    <lineage>
        <taxon>Eukaryota</taxon>
        <taxon>Fungi</taxon>
        <taxon>Dikarya</taxon>
        <taxon>Ascomycota</taxon>
        <taxon>Pezizomycotina</taxon>
        <taxon>Leotiomycetes</taxon>
        <taxon>Helotiales</taxon>
        <taxon>Ploettnerulaceae</taxon>
        <taxon>Rhynchosporium</taxon>
    </lineage>
</organism>
<dbReference type="GO" id="GO:0009277">
    <property type="term" value="C:fungal-type cell wall"/>
    <property type="evidence" value="ECO:0007669"/>
    <property type="project" value="TreeGrafter"/>
</dbReference>
<name>A0A1E1K3H2_9HELO</name>
<dbReference type="GO" id="GO:0071966">
    <property type="term" value="P:fungal-type cell wall polysaccharide metabolic process"/>
    <property type="evidence" value="ECO:0007669"/>
    <property type="project" value="TreeGrafter"/>
</dbReference>
<feature type="signal peptide" evidence="1">
    <location>
        <begin position="1"/>
        <end position="18"/>
    </location>
</feature>